<sequence>MSMTSPQKSRGSRMAQRWCLLMFFLVFLSNSSALHLKGSWNSKDVFKFLTKFGFQKTDPKDQENTQGFIYGNITLSVVSSEIQDALLVVVDSEYFLEFYGNRTLPPALACPAMLEKIDTIAFDSICKPKGLEDFLRKIPCPQDKLCVDEDNPINVVPSYQFTYKVRDVQRPRFWYLSFVSCYRDASQRKCQWLPSNDPGVVIDYDIWLVNGNPSEKGLNPFEHQFSFEFHDVFEIHVAAFSLYIIILLLWLYVFRQQRHIITKIFTLCICGEILSVTLNLIHVSIFAFNGVGAVWLGQLGTLLELATHCLFMLVLLLLAKGLGITTDQFKWKSVIFSLWAAYTVLNVFLYIWNLVEIDNIISNTDEWQSWPGYATLAFRIVVMFWFLYELRQTYGYRNIDEMSFVIHFGAFYLVWFCYLPILALITTQVSPLWRYKTIISINYAVDILAYAVLVHLFWPARSILFLVEGERPLPTYDLEITGLLDDMQETTLFSQEEMVRQNNQRDPGQSDDTDTHEEIPMTDLQANGKKDTRNGHIPNGNGSVMSNGHAHKHENEAFEDDRKGPGLS</sequence>
<name>A0ABM0JVA4_APLCA</name>
<feature type="transmembrane region" description="Helical" evidence="2">
    <location>
        <begin position="372"/>
        <end position="390"/>
    </location>
</feature>
<evidence type="ECO:0000256" key="1">
    <source>
        <dbReference type="SAM" id="MobiDB-lite"/>
    </source>
</evidence>
<evidence type="ECO:0000256" key="2">
    <source>
        <dbReference type="SAM" id="Phobius"/>
    </source>
</evidence>
<dbReference type="InterPro" id="IPR019336">
    <property type="entry name" value="GPR180/TMEM145_TM"/>
</dbReference>
<evidence type="ECO:0000313" key="5">
    <source>
        <dbReference type="Proteomes" id="UP000694888"/>
    </source>
</evidence>
<protein>
    <submittedName>
        <fullName evidence="6">Uncharacterized protein LOC101863756</fullName>
    </submittedName>
</protein>
<dbReference type="RefSeq" id="XP_005102354.2">
    <property type="nucleotide sequence ID" value="XM_005102297.3"/>
</dbReference>
<feature type="region of interest" description="Disordered" evidence="1">
    <location>
        <begin position="499"/>
        <end position="568"/>
    </location>
</feature>
<feature type="transmembrane region" description="Helical" evidence="2">
    <location>
        <begin position="233"/>
        <end position="252"/>
    </location>
</feature>
<keyword evidence="2" id="KW-0472">Membrane</keyword>
<feature type="transmembrane region" description="Helical" evidence="2">
    <location>
        <begin position="437"/>
        <end position="458"/>
    </location>
</feature>
<dbReference type="PANTHER" id="PTHR23252:SF43">
    <property type="entry name" value="INTIMAL THICKNESS RELATED RECEPTOR IRP DOMAIN-CONTAINING PROTEIN"/>
    <property type="match status" value="1"/>
</dbReference>
<organism evidence="5 6">
    <name type="scientific">Aplysia californica</name>
    <name type="common">California sea hare</name>
    <dbReference type="NCBI Taxonomy" id="6500"/>
    <lineage>
        <taxon>Eukaryota</taxon>
        <taxon>Metazoa</taxon>
        <taxon>Spiralia</taxon>
        <taxon>Lophotrochozoa</taxon>
        <taxon>Mollusca</taxon>
        <taxon>Gastropoda</taxon>
        <taxon>Heterobranchia</taxon>
        <taxon>Euthyneura</taxon>
        <taxon>Tectipleura</taxon>
        <taxon>Aplysiida</taxon>
        <taxon>Aplysioidea</taxon>
        <taxon>Aplysiidae</taxon>
        <taxon>Aplysia</taxon>
    </lineage>
</organism>
<feature type="domain" description="GPR180/TMEM145 transmembrane" evidence="4">
    <location>
        <begin position="243"/>
        <end position="453"/>
    </location>
</feature>
<feature type="transmembrane region" description="Helical" evidence="2">
    <location>
        <begin position="402"/>
        <end position="425"/>
    </location>
</feature>
<dbReference type="Pfam" id="PF10192">
    <property type="entry name" value="GPR180-TMEM145_TM"/>
    <property type="match status" value="1"/>
</dbReference>
<feature type="transmembrane region" description="Helical" evidence="2">
    <location>
        <begin position="331"/>
        <end position="352"/>
    </location>
</feature>
<feature type="chain" id="PRO_5045313679" evidence="3">
    <location>
        <begin position="34"/>
        <end position="568"/>
    </location>
</feature>
<feature type="transmembrane region" description="Helical" evidence="2">
    <location>
        <begin position="294"/>
        <end position="319"/>
    </location>
</feature>
<keyword evidence="2" id="KW-0812">Transmembrane</keyword>
<dbReference type="PANTHER" id="PTHR23252">
    <property type="entry name" value="INTIMAL THICKNESS RECEPTOR-RELATED"/>
    <property type="match status" value="1"/>
</dbReference>
<evidence type="ECO:0000313" key="6">
    <source>
        <dbReference type="RefSeq" id="XP_005102354.2"/>
    </source>
</evidence>
<evidence type="ECO:0000259" key="4">
    <source>
        <dbReference type="Pfam" id="PF10192"/>
    </source>
</evidence>
<gene>
    <name evidence="6" type="primary">LOC101863756</name>
</gene>
<dbReference type="GeneID" id="101863756"/>
<feature type="signal peptide" evidence="3">
    <location>
        <begin position="1"/>
        <end position="33"/>
    </location>
</feature>
<keyword evidence="2" id="KW-1133">Transmembrane helix</keyword>
<evidence type="ECO:0000256" key="3">
    <source>
        <dbReference type="SAM" id="SignalP"/>
    </source>
</evidence>
<accession>A0ABM0JVA4</accession>
<keyword evidence="5" id="KW-1185">Reference proteome</keyword>
<keyword evidence="3" id="KW-0732">Signal</keyword>
<feature type="transmembrane region" description="Helical" evidence="2">
    <location>
        <begin position="264"/>
        <end position="288"/>
    </location>
</feature>
<proteinExistence type="predicted"/>
<reference evidence="6" key="1">
    <citation type="submission" date="2025-08" db="UniProtKB">
        <authorList>
            <consortium name="RefSeq"/>
        </authorList>
    </citation>
    <scope>IDENTIFICATION</scope>
</reference>
<dbReference type="InterPro" id="IPR047831">
    <property type="entry name" value="GPR180/TMEM145"/>
</dbReference>
<feature type="compositionally biased region" description="Basic and acidic residues" evidence="1">
    <location>
        <begin position="553"/>
        <end position="568"/>
    </location>
</feature>
<dbReference type="Proteomes" id="UP000694888">
    <property type="component" value="Unplaced"/>
</dbReference>